<protein>
    <submittedName>
        <fullName evidence="1">Uncharacterized protein</fullName>
    </submittedName>
</protein>
<dbReference type="EMBL" id="LQYN01000092">
    <property type="protein sequence ID" value="KYC96149.1"/>
    <property type="molecule type" value="Genomic_DNA"/>
</dbReference>
<sequence>MKYCLFIVEGPHDAAAIGKILTMFKLKIVQDISQLDKFWRRLIPNKFPFEGDLLKRMPVPLFYMNEELSIAIQSANSDSKIFSSLNGTLSNIDTTLLSGIGIFTDADNVTPNIKFNSLVNKLSKIDEQDISTIFNSIGIGEISTGPLKVGIYVFPNNRDIGTLENLLEQAARLMYPNLHSSAMNYIESVDDEYKRKWKNADQLKVLVGCISNILKPGKANQVSIQDNNWISDITIRESDISILFKFINKILS</sequence>
<evidence type="ECO:0000313" key="1">
    <source>
        <dbReference type="EMBL" id="KYC96149.1"/>
    </source>
</evidence>
<evidence type="ECO:0000313" key="2">
    <source>
        <dbReference type="Proteomes" id="UP000075666"/>
    </source>
</evidence>
<reference evidence="1 2" key="1">
    <citation type="submission" date="2016-01" db="EMBL/GenBank/DDBJ databases">
        <title>Genome Sequences of Twelve Sporeforming Bacillus Species Isolated from Foods.</title>
        <authorList>
            <person name="Berendsen E.M."/>
            <person name="Wells-Bennik M.H."/>
            <person name="Krawcyk A.O."/>
            <person name="De Jong A."/>
            <person name="Holsappel S."/>
            <person name="Eijlander R.T."/>
            <person name="Kuipers O.P."/>
        </authorList>
    </citation>
    <scope>NUCLEOTIDE SEQUENCE [LARGE SCALE GENOMIC DNA]</scope>
    <source>
        <strain evidence="1 2">B4102</strain>
    </source>
</reference>
<dbReference type="Pfam" id="PF11536">
    <property type="entry name" value="DUF3226"/>
    <property type="match status" value="1"/>
</dbReference>
<dbReference type="InterPro" id="IPR024508">
    <property type="entry name" value="DUF3226"/>
</dbReference>
<name>A0A150KLZ3_9BACI</name>
<keyword evidence="2" id="KW-1185">Reference proteome</keyword>
<dbReference type="RefSeq" id="WP_066234310.1">
    <property type="nucleotide sequence ID" value="NZ_LQYN01000092.1"/>
</dbReference>
<proteinExistence type="predicted"/>
<gene>
    <name evidence="1" type="ORF">B4102_3555</name>
</gene>
<comment type="caution">
    <text evidence="1">The sequence shown here is derived from an EMBL/GenBank/DDBJ whole genome shotgun (WGS) entry which is preliminary data.</text>
</comment>
<dbReference type="PATRIC" id="fig|46224.3.peg.54"/>
<dbReference type="AlphaFoldDB" id="A0A150KLZ3"/>
<accession>A0A150KLZ3</accession>
<organism evidence="1 2">
    <name type="scientific">Heyndrickxia sporothermodurans</name>
    <dbReference type="NCBI Taxonomy" id="46224"/>
    <lineage>
        <taxon>Bacteria</taxon>
        <taxon>Bacillati</taxon>
        <taxon>Bacillota</taxon>
        <taxon>Bacilli</taxon>
        <taxon>Bacillales</taxon>
        <taxon>Bacillaceae</taxon>
        <taxon>Heyndrickxia</taxon>
    </lineage>
</organism>
<dbReference type="OrthoDB" id="5517842at2"/>
<dbReference type="Proteomes" id="UP000075666">
    <property type="component" value="Unassembled WGS sequence"/>
</dbReference>